<dbReference type="OrthoDB" id="3848409at2759"/>
<keyword evidence="1" id="KW-0732">Signal</keyword>
<accession>A0A8K0PKB5</accession>
<comment type="caution">
    <text evidence="2">The sequence shown here is derived from an EMBL/GenBank/DDBJ whole genome shotgun (WGS) entry which is preliminary data.</text>
</comment>
<gene>
    <name evidence="2" type="ORF">KVT40_002529</name>
</gene>
<feature type="signal peptide" evidence="1">
    <location>
        <begin position="1"/>
        <end position="19"/>
    </location>
</feature>
<evidence type="ECO:0000256" key="1">
    <source>
        <dbReference type="SAM" id="SignalP"/>
    </source>
</evidence>
<name>A0A8K0PKB5_9PEZI</name>
<evidence type="ECO:0000313" key="3">
    <source>
        <dbReference type="Proteomes" id="UP000809789"/>
    </source>
</evidence>
<proteinExistence type="predicted"/>
<feature type="chain" id="PRO_5035437189" evidence="1">
    <location>
        <begin position="20"/>
        <end position="565"/>
    </location>
</feature>
<dbReference type="EMBL" id="JAESVG020000003">
    <property type="protein sequence ID" value="KAG8628664.1"/>
    <property type="molecule type" value="Genomic_DNA"/>
</dbReference>
<sequence length="565" mass="60048">MRSFLVALLSTLCLTVSAATNADQCSRVDVAFLSISVTHPVYFCGFWLSTFRSNTAFTKLSADRVTQACRCIVDQASSSKLLVRAEPAAHEPHALDKRATYAEGCPKADIKLVKSEIDNEASFCRFFMKYSFKQTRKAFRQLSVKRTTAACKCIINPIKLGSSSRSLADKTTAADISSIVASIAGSTSNAATLQTSSSSTTATTGTTTSLITTTTGTTTTTTTTTAPTTAAPLPFCSSAAVQSLNADPSKYPYCWSLLNIHPSSTTVIIATTPTVTSITTDIVSTISPTYVPTLTITSLTIPTLTVFSTAVRTVCISTTPLFRRQASSSSDYQPTYLTILPTTYQTSACSCLTPFGLPTPVTVTSTATAAALTIVSVVTETDTSVTTLPTVTGTETVTTYLFTTTRPTAGATTLAYAALNFTTASTTYAAATPAATFINWGPYTPAFKFRYAECICKPSTGAWSCYDPSIAPVQDPVGKCTNYYDRCMEYCIADRQKRRAAAAAANPGNATAVDAAEQCRGFFADFTYYTTYDSITCAFTEDPKGTLPGQCGAINRFAEFAAMVT</sequence>
<organism evidence="2 3">
    <name type="scientific">Elsinoe batatas</name>
    <dbReference type="NCBI Taxonomy" id="2601811"/>
    <lineage>
        <taxon>Eukaryota</taxon>
        <taxon>Fungi</taxon>
        <taxon>Dikarya</taxon>
        <taxon>Ascomycota</taxon>
        <taxon>Pezizomycotina</taxon>
        <taxon>Dothideomycetes</taxon>
        <taxon>Dothideomycetidae</taxon>
        <taxon>Myriangiales</taxon>
        <taxon>Elsinoaceae</taxon>
        <taxon>Elsinoe</taxon>
    </lineage>
</organism>
<keyword evidence="3" id="KW-1185">Reference proteome</keyword>
<dbReference type="AlphaFoldDB" id="A0A8K0PKB5"/>
<dbReference type="Proteomes" id="UP000809789">
    <property type="component" value="Unassembled WGS sequence"/>
</dbReference>
<reference evidence="2" key="1">
    <citation type="submission" date="2021-07" db="EMBL/GenBank/DDBJ databases">
        <title>Elsinoe batatas strain:CRI-CJ2 Genome sequencing and assembly.</title>
        <authorList>
            <person name="Huang L."/>
        </authorList>
    </citation>
    <scope>NUCLEOTIDE SEQUENCE</scope>
    <source>
        <strain evidence="2">CRI-CJ2</strain>
    </source>
</reference>
<protein>
    <submittedName>
        <fullName evidence="2">Uncharacterized protein</fullName>
    </submittedName>
</protein>
<evidence type="ECO:0000313" key="2">
    <source>
        <dbReference type="EMBL" id="KAG8628664.1"/>
    </source>
</evidence>